<dbReference type="SMART" id="SM00220">
    <property type="entry name" value="S_TKc"/>
    <property type="match status" value="1"/>
</dbReference>
<dbReference type="InterPro" id="IPR017850">
    <property type="entry name" value="Alkaline_phosphatase_core_sf"/>
</dbReference>
<keyword evidence="12 16" id="KW-0472">Membrane</keyword>
<comment type="caution">
    <text evidence="18">The sequence shown here is derived from an EMBL/GenBank/DDBJ whole genome shotgun (WGS) entry which is preliminary data.</text>
</comment>
<feature type="domain" description="Protein kinase" evidence="17">
    <location>
        <begin position="1010"/>
        <end position="1443"/>
    </location>
</feature>
<comment type="similarity">
    <text evidence="3">Belongs to the PIGG/PIGN/PIGO family. PIGN subfamily.</text>
</comment>
<evidence type="ECO:0000256" key="4">
    <source>
        <dbReference type="ARBA" id="ARBA00020831"/>
    </source>
</evidence>
<feature type="non-terminal residue" evidence="18">
    <location>
        <position position="1"/>
    </location>
</feature>
<evidence type="ECO:0000256" key="7">
    <source>
        <dbReference type="ARBA" id="ARBA00022692"/>
    </source>
</evidence>
<feature type="transmembrane region" description="Helical" evidence="16">
    <location>
        <begin position="773"/>
        <end position="800"/>
    </location>
</feature>
<dbReference type="InterPro" id="IPR017852">
    <property type="entry name" value="GPI_EtnP_transferase_1_C"/>
</dbReference>
<evidence type="ECO:0000313" key="18">
    <source>
        <dbReference type="EMBL" id="CAJ0577592.1"/>
    </source>
</evidence>
<keyword evidence="9" id="KW-0256">Endoplasmic reticulum</keyword>
<feature type="region of interest" description="Disordered" evidence="15">
    <location>
        <begin position="1078"/>
        <end position="1097"/>
    </location>
</feature>
<feature type="binding site" evidence="14">
    <location>
        <position position="1040"/>
    </location>
    <ligand>
        <name>ATP</name>
        <dbReference type="ChEBI" id="CHEBI:30616"/>
    </ligand>
</feature>
<name>A0AA36G468_9BILA</name>
<evidence type="ECO:0000313" key="19">
    <source>
        <dbReference type="Proteomes" id="UP001177023"/>
    </source>
</evidence>
<dbReference type="GO" id="GO:0006506">
    <property type="term" value="P:GPI anchor biosynthetic process"/>
    <property type="evidence" value="ECO:0007669"/>
    <property type="project" value="UniProtKB-KW"/>
</dbReference>
<evidence type="ECO:0000256" key="11">
    <source>
        <dbReference type="ARBA" id="ARBA00022989"/>
    </source>
</evidence>
<evidence type="ECO:0000256" key="8">
    <source>
        <dbReference type="ARBA" id="ARBA00022741"/>
    </source>
</evidence>
<dbReference type="Pfam" id="PF00069">
    <property type="entry name" value="Pkinase"/>
    <property type="match status" value="2"/>
</dbReference>
<dbReference type="SUPFAM" id="SSF53649">
    <property type="entry name" value="Alkaline phosphatase-like"/>
    <property type="match status" value="1"/>
</dbReference>
<feature type="transmembrane region" description="Helical" evidence="16">
    <location>
        <begin position="664"/>
        <end position="682"/>
    </location>
</feature>
<feature type="transmembrane region" description="Helical" evidence="16">
    <location>
        <begin position="468"/>
        <end position="490"/>
    </location>
</feature>
<proteinExistence type="inferred from homology"/>
<feature type="compositionally biased region" description="Polar residues" evidence="15">
    <location>
        <begin position="1115"/>
        <end position="1124"/>
    </location>
</feature>
<evidence type="ECO:0000256" key="12">
    <source>
        <dbReference type="ARBA" id="ARBA00023136"/>
    </source>
</evidence>
<feature type="region of interest" description="Disordered" evidence="15">
    <location>
        <begin position="888"/>
        <end position="913"/>
    </location>
</feature>
<dbReference type="Gene3D" id="3.30.200.20">
    <property type="entry name" value="Phosphorylase Kinase, domain 1"/>
    <property type="match status" value="1"/>
</dbReference>
<dbReference type="PROSITE" id="PS00108">
    <property type="entry name" value="PROTEIN_KINASE_ST"/>
    <property type="match status" value="1"/>
</dbReference>
<feature type="transmembrane region" description="Helical" evidence="16">
    <location>
        <begin position="511"/>
        <end position="529"/>
    </location>
</feature>
<feature type="transmembrane region" description="Helical" evidence="16">
    <location>
        <begin position="582"/>
        <end position="600"/>
    </location>
</feature>
<dbReference type="PROSITE" id="PS50011">
    <property type="entry name" value="PROTEIN_KINASE_DOM"/>
    <property type="match status" value="1"/>
</dbReference>
<dbReference type="PANTHER" id="PTHR12250">
    <property type="entry name" value="PHOSPHATIDYLINOSITOL GLYCAN, CLASS N"/>
    <property type="match status" value="1"/>
</dbReference>
<evidence type="ECO:0000256" key="9">
    <source>
        <dbReference type="ARBA" id="ARBA00022824"/>
    </source>
</evidence>
<evidence type="ECO:0000256" key="6">
    <source>
        <dbReference type="ARBA" id="ARBA00022679"/>
    </source>
</evidence>
<dbReference type="InterPro" id="IPR017441">
    <property type="entry name" value="Protein_kinase_ATP_BS"/>
</dbReference>
<evidence type="ECO:0000256" key="13">
    <source>
        <dbReference type="ARBA" id="ARBA00023180"/>
    </source>
</evidence>
<dbReference type="PROSITE" id="PS00107">
    <property type="entry name" value="PROTEIN_KINASE_ATP"/>
    <property type="match status" value="1"/>
</dbReference>
<keyword evidence="8 14" id="KW-0547">Nucleotide-binding</keyword>
<dbReference type="CDD" id="cd16020">
    <property type="entry name" value="GPI_EPT_1"/>
    <property type="match status" value="1"/>
</dbReference>
<sequence length="1484" mass="166108">MRSLFVLGVVIHLALLYSIFDIYFSSPIIYGLPAHEIAQSGAPAKRVIFFSADGLRYDTFVNNPDKSPFLHGIIRNNQGVSGVSTSHMPTESRPGHVALFAGFTEDVSAVTAGWKKNPVPFDSIFNRSGESWLIGSPDIVELFPAAHINIQSYSASEEDFSSNEAHKLDEWVFQRFEKLLHEADRDAMLDQRLRAEKRMFFLHLLGLDTNGHGHKPASSEYINNIAVVDAGIDRVTKLASEFFGDDGTAFILTADHGMTDWGSHGAGSDAEVLTPFVAWGAGVKSSGARINISQVDVAVLLSSLLGVPIPVNSAGILPKDVLAASEEYIFRANYANFQQLREQMMHLRAEKERRLWFTEYSKFGTRALESLTEQLRALSRNRRFNAATTMWTEHAQLLRDAIFHYHRYDRGFFGLCISASFLLWVALVISVVTRPVPTNIYSKAMLTPPPGFIALYVLVMLLCLYCRFTITCSVYVLMPIFLATLLRNVYRNAASPYSKPVSDPAQKIRRFLPLIVLLGFSILPFVSVFSDRRALSLVFFLLNLVPYAYGKIERYDSKLMWHLVCSALCVFPFLSTVGRDQHPWLCISAPIVMGVIYRIAAEHHFFAANNDIIRKAASANFFAALLIFITEYTPLLIRAICWMTLPAAFILPILWSRRKIVDRLAAFLGFLFVPYSLLSIAYESVFVLFFVALLILLLRFEFANFSDTVLLQLEAATRKTSGLFDELSVRDVVRTWTVVALVLGALFGTGNFASLNSFNPSTLHRFISVFSPFTMAMLLVFKLIIPLLMLTMVFSAILLFDIDAINRLSYLTLAITDVIAMCLFYQLKDTGSWLDIGLSISAQLMSNNPPEDINGDDSLLDWEAETSSFLNDPEAGVTFDERVRKIGRAPTDEDDETLETLRNEPGPSRQPGLKKISTAVALNNVGTDQTSRAIVEEFLDSISSEQRELVKSNITTLFAELLARGRTVPRDRLRNFLQRVFRDLSVNGDRLYFGSGVKINQDASRYNEDFVEVNQLGKGGFGQVKHVLSRLDQCHYAVKKIRLNQNCPAPKKVLAEVMTMARLDHPNVVRYHTAWMEADSQSTPPGRRRRLSSRCGPKVVELLSSDEEDEDDAQPENNLPSISGHNEIDREEEGSSYNPSFGDTSSAIRTPAPMGRFFAAGDSSTDSSSEESIPDEKQEQTTQKSSSGSETPTAFTSGSVSMREVMELRAPERLSKMAKFVDMSQQTLPTTGLNIFIQMELCEQTLTEYLQERNAAMHTNMLSEENAKETLRFSIDLMSAVEYLHANLVIHRDIKPANIFLTQKPDCKRLKLGDFGLATHEPREDVFVPIQLDRKMSMGVGTALYAAPEQVRSSDYGNTVDIFSCGIVLCELFGCFQTNMERVGTLEAARQGRIPLYLLNYSPDLYNTVVTMLFTELPEARPSAAEVLRHLGGIDEEVCHPESQAACIRRLREEVCDLRQLVDALQAVRGVSMMAMKGSWESPF</sequence>
<evidence type="ECO:0000256" key="14">
    <source>
        <dbReference type="PROSITE-ProRule" id="PRU10141"/>
    </source>
</evidence>
<comment type="pathway">
    <text evidence="2">Glycolipid biosynthesis; glycosylphosphatidylinositol-anchor biosynthesis.</text>
</comment>
<feature type="compositionally biased region" description="Polar residues" evidence="15">
    <location>
        <begin position="1135"/>
        <end position="1148"/>
    </location>
</feature>
<dbReference type="PANTHER" id="PTHR12250:SF0">
    <property type="entry name" value="GPI ETHANOLAMINE PHOSPHATE TRANSFERASE 1"/>
    <property type="match status" value="1"/>
</dbReference>
<feature type="transmembrane region" description="Helical" evidence="16">
    <location>
        <begin position="412"/>
        <end position="432"/>
    </location>
</feature>
<dbReference type="Pfam" id="PF01663">
    <property type="entry name" value="Phosphodiest"/>
    <property type="match status" value="1"/>
</dbReference>
<dbReference type="InterPro" id="IPR011009">
    <property type="entry name" value="Kinase-like_dom_sf"/>
</dbReference>
<dbReference type="GO" id="GO:0005524">
    <property type="term" value="F:ATP binding"/>
    <property type="evidence" value="ECO:0007669"/>
    <property type="project" value="UniProtKB-UniRule"/>
</dbReference>
<protein>
    <recommendedName>
        <fullName evidence="4">GPI ethanolamine phosphate transferase 1</fullName>
    </recommendedName>
</protein>
<keyword evidence="13" id="KW-0325">Glycoprotein</keyword>
<dbReference type="SUPFAM" id="SSF56112">
    <property type="entry name" value="Protein kinase-like (PK-like)"/>
    <property type="match status" value="1"/>
</dbReference>
<evidence type="ECO:0000256" key="3">
    <source>
        <dbReference type="ARBA" id="ARBA00008400"/>
    </source>
</evidence>
<accession>A0AA36G468</accession>
<feature type="transmembrane region" description="Helical" evidence="16">
    <location>
        <begin position="559"/>
        <end position="576"/>
    </location>
</feature>
<keyword evidence="10 14" id="KW-0067">ATP-binding</keyword>
<feature type="region of interest" description="Disordered" evidence="15">
    <location>
        <begin position="1103"/>
        <end position="1199"/>
    </location>
</feature>
<comment type="subcellular location">
    <subcellularLocation>
        <location evidence="1">Endoplasmic reticulum membrane</location>
        <topology evidence="1">Multi-pass membrane protein</topology>
    </subcellularLocation>
</comment>
<dbReference type="InterPro" id="IPR002591">
    <property type="entry name" value="Phosphodiest/P_Trfase"/>
</dbReference>
<dbReference type="InterPro" id="IPR007070">
    <property type="entry name" value="GPI_EtnP_transferase_1"/>
</dbReference>
<feature type="compositionally biased region" description="Acidic residues" evidence="15">
    <location>
        <begin position="1104"/>
        <end position="1114"/>
    </location>
</feature>
<dbReference type="InterPro" id="IPR008271">
    <property type="entry name" value="Ser/Thr_kinase_AS"/>
</dbReference>
<feature type="transmembrane region" description="Helical" evidence="16">
    <location>
        <begin position="732"/>
        <end position="753"/>
    </location>
</feature>
<keyword evidence="5" id="KW-0337">GPI-anchor biosynthesis</keyword>
<dbReference type="EMBL" id="CATQJA010002651">
    <property type="protein sequence ID" value="CAJ0577592.1"/>
    <property type="molecule type" value="Genomic_DNA"/>
</dbReference>
<dbReference type="Gene3D" id="1.10.510.10">
    <property type="entry name" value="Transferase(Phosphotransferase) domain 1"/>
    <property type="match status" value="1"/>
</dbReference>
<feature type="compositionally biased region" description="Polar residues" evidence="15">
    <location>
        <begin position="1180"/>
        <end position="1199"/>
    </location>
</feature>
<evidence type="ECO:0000256" key="2">
    <source>
        <dbReference type="ARBA" id="ARBA00004687"/>
    </source>
</evidence>
<keyword evidence="11 16" id="KW-1133">Transmembrane helix</keyword>
<feature type="transmembrane region" description="Helical" evidence="16">
    <location>
        <begin position="635"/>
        <end position="655"/>
    </location>
</feature>
<dbReference type="GO" id="GO:0004672">
    <property type="term" value="F:protein kinase activity"/>
    <property type="evidence" value="ECO:0007669"/>
    <property type="project" value="InterPro"/>
</dbReference>
<evidence type="ECO:0000256" key="10">
    <source>
        <dbReference type="ARBA" id="ARBA00022840"/>
    </source>
</evidence>
<evidence type="ECO:0000256" key="16">
    <source>
        <dbReference type="SAM" id="Phobius"/>
    </source>
</evidence>
<keyword evidence="6" id="KW-0808">Transferase</keyword>
<dbReference type="GO" id="GO:0005789">
    <property type="term" value="C:endoplasmic reticulum membrane"/>
    <property type="evidence" value="ECO:0007669"/>
    <property type="project" value="UniProtKB-SubCell"/>
</dbReference>
<dbReference type="Proteomes" id="UP001177023">
    <property type="component" value="Unassembled WGS sequence"/>
</dbReference>
<keyword evidence="19" id="KW-1185">Reference proteome</keyword>
<keyword evidence="7 16" id="KW-0812">Transmembrane</keyword>
<organism evidence="18 19">
    <name type="scientific">Mesorhabditis spiculigera</name>
    <dbReference type="NCBI Taxonomy" id="96644"/>
    <lineage>
        <taxon>Eukaryota</taxon>
        <taxon>Metazoa</taxon>
        <taxon>Ecdysozoa</taxon>
        <taxon>Nematoda</taxon>
        <taxon>Chromadorea</taxon>
        <taxon>Rhabditida</taxon>
        <taxon>Rhabditina</taxon>
        <taxon>Rhabditomorpha</taxon>
        <taxon>Rhabditoidea</taxon>
        <taxon>Rhabditidae</taxon>
        <taxon>Mesorhabditinae</taxon>
        <taxon>Mesorhabditis</taxon>
    </lineage>
</organism>
<evidence type="ECO:0000256" key="1">
    <source>
        <dbReference type="ARBA" id="ARBA00004477"/>
    </source>
</evidence>
<dbReference type="InterPro" id="IPR000719">
    <property type="entry name" value="Prot_kinase_dom"/>
</dbReference>
<feature type="transmembrane region" description="Helical" evidence="16">
    <location>
        <begin position="444"/>
        <end position="462"/>
    </location>
</feature>
<dbReference type="Gene3D" id="3.40.720.10">
    <property type="entry name" value="Alkaline Phosphatase, subunit A"/>
    <property type="match status" value="2"/>
</dbReference>
<evidence type="ECO:0000259" key="17">
    <source>
        <dbReference type="PROSITE" id="PS50011"/>
    </source>
</evidence>
<evidence type="ECO:0000256" key="15">
    <source>
        <dbReference type="SAM" id="MobiDB-lite"/>
    </source>
</evidence>
<dbReference type="GO" id="GO:0051377">
    <property type="term" value="F:mannose-ethanolamine phosphotransferase activity"/>
    <property type="evidence" value="ECO:0007669"/>
    <property type="project" value="InterPro"/>
</dbReference>
<reference evidence="18" key="1">
    <citation type="submission" date="2023-06" db="EMBL/GenBank/DDBJ databases">
        <authorList>
            <person name="Delattre M."/>
        </authorList>
    </citation>
    <scope>NUCLEOTIDE SEQUENCE</scope>
    <source>
        <strain evidence="18">AF72</strain>
    </source>
</reference>
<dbReference type="Pfam" id="PF04987">
    <property type="entry name" value="PigN"/>
    <property type="match status" value="1"/>
</dbReference>
<evidence type="ECO:0000256" key="5">
    <source>
        <dbReference type="ARBA" id="ARBA00022502"/>
    </source>
</evidence>
<dbReference type="InterPro" id="IPR037671">
    <property type="entry name" value="PIGN_N"/>
</dbReference>
<gene>
    <name evidence="18" type="ORF">MSPICULIGERA_LOCUS15862</name>
</gene>